<reference evidence="1 2" key="1">
    <citation type="submission" date="2013-07" db="EMBL/GenBank/DDBJ databases">
        <title>The Genome Sequence of Kwoniella mangroviensis CBS10435.</title>
        <authorList>
            <consortium name="The Broad Institute Genome Sequencing Platform"/>
            <person name="Cuomo C."/>
            <person name="Litvintseva A."/>
            <person name="Chen Y."/>
            <person name="Heitman J."/>
            <person name="Sun S."/>
            <person name="Springer D."/>
            <person name="Dromer F."/>
            <person name="Young S.K."/>
            <person name="Zeng Q."/>
            <person name="Gargeya S."/>
            <person name="Fitzgerald M."/>
            <person name="Abouelleil A."/>
            <person name="Alvarado L."/>
            <person name="Berlin A.M."/>
            <person name="Chapman S.B."/>
            <person name="Dewar J."/>
            <person name="Goldberg J."/>
            <person name="Griggs A."/>
            <person name="Gujja S."/>
            <person name="Hansen M."/>
            <person name="Howarth C."/>
            <person name="Imamovic A."/>
            <person name="Larimer J."/>
            <person name="McCowan C."/>
            <person name="Murphy C."/>
            <person name="Pearson M."/>
            <person name="Priest M."/>
            <person name="Roberts A."/>
            <person name="Saif S."/>
            <person name="Shea T."/>
            <person name="Sykes S."/>
            <person name="Wortman J."/>
            <person name="Nusbaum C."/>
            <person name="Birren B."/>
        </authorList>
    </citation>
    <scope>NUCLEOTIDE SEQUENCE [LARGE SCALE GENOMIC DNA]</scope>
    <source>
        <strain evidence="1 2">CBS 10435</strain>
    </source>
</reference>
<evidence type="ECO:0000313" key="2">
    <source>
        <dbReference type="Proteomes" id="UP000092583"/>
    </source>
</evidence>
<gene>
    <name evidence="1" type="ORF">L486_05519</name>
</gene>
<keyword evidence="2" id="KW-1185">Reference proteome</keyword>
<dbReference type="AlphaFoldDB" id="A0A1B9IM48"/>
<protein>
    <submittedName>
        <fullName evidence="1">Uncharacterized protein</fullName>
    </submittedName>
</protein>
<dbReference type="Proteomes" id="UP000092583">
    <property type="component" value="Unassembled WGS sequence"/>
</dbReference>
<organism evidence="1 2">
    <name type="scientific">Kwoniella mangroviensis CBS 10435</name>
    <dbReference type="NCBI Taxonomy" id="1331196"/>
    <lineage>
        <taxon>Eukaryota</taxon>
        <taxon>Fungi</taxon>
        <taxon>Dikarya</taxon>
        <taxon>Basidiomycota</taxon>
        <taxon>Agaricomycotina</taxon>
        <taxon>Tremellomycetes</taxon>
        <taxon>Tremellales</taxon>
        <taxon>Cryptococcaceae</taxon>
        <taxon>Kwoniella</taxon>
    </lineage>
</organism>
<sequence length="90" mass="9761">MSDYQAGAKLRYVPMQMSARKTKTTVLYGDEEDSPPPGLLKYWGFTVSLGTGRGSAIGRGAVIAGTTRKSKGRIKGMMNILVTKVFSIFI</sequence>
<proteinExistence type="predicted"/>
<reference evidence="2" key="2">
    <citation type="submission" date="2013-12" db="EMBL/GenBank/DDBJ databases">
        <title>Evolution of pathogenesis and genome organization in the Tremellales.</title>
        <authorList>
            <person name="Cuomo C."/>
            <person name="Litvintseva A."/>
            <person name="Heitman J."/>
            <person name="Chen Y."/>
            <person name="Sun S."/>
            <person name="Springer D."/>
            <person name="Dromer F."/>
            <person name="Young S."/>
            <person name="Zeng Q."/>
            <person name="Chapman S."/>
            <person name="Gujja S."/>
            <person name="Saif S."/>
            <person name="Birren B."/>
        </authorList>
    </citation>
    <scope>NUCLEOTIDE SEQUENCE [LARGE SCALE GENOMIC DNA]</scope>
    <source>
        <strain evidence="2">CBS 10435</strain>
    </source>
</reference>
<dbReference type="EMBL" id="KI669464">
    <property type="protein sequence ID" value="OCF56665.1"/>
    <property type="molecule type" value="Genomic_DNA"/>
</dbReference>
<evidence type="ECO:0000313" key="1">
    <source>
        <dbReference type="EMBL" id="OCF56665.1"/>
    </source>
</evidence>
<accession>A0A1B9IM48</accession>
<name>A0A1B9IM48_9TREE</name>